<dbReference type="Proteomes" id="UP000677305">
    <property type="component" value="Chromosome"/>
</dbReference>
<protein>
    <submittedName>
        <fullName evidence="6">S-layer homology domain-containing protein</fullName>
    </submittedName>
</protein>
<dbReference type="SUPFAM" id="SSF49785">
    <property type="entry name" value="Galactose-binding domain-like"/>
    <property type="match status" value="1"/>
</dbReference>
<organism evidence="6 7">
    <name type="scientific">Vallitalea guaymasensis</name>
    <dbReference type="NCBI Taxonomy" id="1185412"/>
    <lineage>
        <taxon>Bacteria</taxon>
        <taxon>Bacillati</taxon>
        <taxon>Bacillota</taxon>
        <taxon>Clostridia</taxon>
        <taxon>Lachnospirales</taxon>
        <taxon>Vallitaleaceae</taxon>
        <taxon>Vallitalea</taxon>
    </lineage>
</organism>
<keyword evidence="3" id="KW-0456">Lyase</keyword>
<name>A0A8J8SCJ5_9FIRM</name>
<proteinExistence type="inferred from homology"/>
<dbReference type="Pfam" id="PF09092">
    <property type="entry name" value="Lyase_N"/>
    <property type="match status" value="1"/>
</dbReference>
<feature type="chain" id="PRO_5035175105" evidence="4">
    <location>
        <begin position="27"/>
        <end position="1214"/>
    </location>
</feature>
<dbReference type="SUPFAM" id="SSF48230">
    <property type="entry name" value="Chondroitin AC/alginate lyase"/>
    <property type="match status" value="1"/>
</dbReference>
<evidence type="ECO:0000313" key="7">
    <source>
        <dbReference type="Proteomes" id="UP000677305"/>
    </source>
</evidence>
<reference evidence="6 7" key="1">
    <citation type="submission" date="2020-07" db="EMBL/GenBank/DDBJ databases">
        <title>Vallitalea guaymasensis genome.</title>
        <authorList>
            <person name="Postec A."/>
        </authorList>
    </citation>
    <scope>NUCLEOTIDE SEQUENCE [LARGE SCALE GENOMIC DNA]</scope>
    <source>
        <strain evidence="6 7">Ra1766G1</strain>
    </source>
</reference>
<dbReference type="AlphaFoldDB" id="A0A8J8SCJ5"/>
<dbReference type="GO" id="GO:0030246">
    <property type="term" value="F:carbohydrate binding"/>
    <property type="evidence" value="ECO:0007669"/>
    <property type="project" value="InterPro"/>
</dbReference>
<evidence type="ECO:0000259" key="5">
    <source>
        <dbReference type="PROSITE" id="PS51272"/>
    </source>
</evidence>
<comment type="similarity">
    <text evidence="1">Belongs to the polysaccharide lyase 8 family.</text>
</comment>
<dbReference type="RefSeq" id="WP_212690150.1">
    <property type="nucleotide sequence ID" value="NZ_CP058561.1"/>
</dbReference>
<dbReference type="Pfam" id="PF02278">
    <property type="entry name" value="Lyase_8"/>
    <property type="match status" value="1"/>
</dbReference>
<accession>A0A8J8SCJ5</accession>
<dbReference type="InterPro" id="IPR003159">
    <property type="entry name" value="Lyase_8_central_dom"/>
</dbReference>
<keyword evidence="7" id="KW-1185">Reference proteome</keyword>
<evidence type="ECO:0000313" key="6">
    <source>
        <dbReference type="EMBL" id="QUH29903.1"/>
    </source>
</evidence>
<dbReference type="Gene3D" id="2.60.120.430">
    <property type="entry name" value="Galactose-binding lectin"/>
    <property type="match status" value="1"/>
</dbReference>
<dbReference type="Gene3D" id="2.60.220.10">
    <property type="entry name" value="Polysaccharide lyase family 8-like, C-terminal"/>
    <property type="match status" value="1"/>
</dbReference>
<evidence type="ECO:0000256" key="3">
    <source>
        <dbReference type="ARBA" id="ARBA00023239"/>
    </source>
</evidence>
<dbReference type="InterPro" id="IPR014718">
    <property type="entry name" value="GH-type_carb-bd"/>
</dbReference>
<evidence type="ECO:0000256" key="1">
    <source>
        <dbReference type="ARBA" id="ARBA00006699"/>
    </source>
</evidence>
<dbReference type="SUPFAM" id="SSF74650">
    <property type="entry name" value="Galactose mutarotase-like"/>
    <property type="match status" value="1"/>
</dbReference>
<dbReference type="GO" id="GO:0005975">
    <property type="term" value="P:carbohydrate metabolic process"/>
    <property type="evidence" value="ECO:0007669"/>
    <property type="project" value="InterPro"/>
</dbReference>
<dbReference type="InterPro" id="IPR008979">
    <property type="entry name" value="Galactose-bd-like_sf"/>
</dbReference>
<dbReference type="GO" id="GO:0042597">
    <property type="term" value="C:periplasmic space"/>
    <property type="evidence" value="ECO:0007669"/>
    <property type="project" value="TreeGrafter"/>
</dbReference>
<evidence type="ECO:0000256" key="2">
    <source>
        <dbReference type="ARBA" id="ARBA00022737"/>
    </source>
</evidence>
<dbReference type="InterPro" id="IPR001119">
    <property type="entry name" value="SLH_dom"/>
</dbReference>
<feature type="signal peptide" evidence="4">
    <location>
        <begin position="1"/>
        <end position="26"/>
    </location>
</feature>
<dbReference type="Gene3D" id="2.70.98.10">
    <property type="match status" value="1"/>
</dbReference>
<gene>
    <name evidence="6" type="ORF">HYG85_13675</name>
</gene>
<dbReference type="EMBL" id="CP058561">
    <property type="protein sequence ID" value="QUH29903.1"/>
    <property type="molecule type" value="Genomic_DNA"/>
</dbReference>
<evidence type="ECO:0000256" key="4">
    <source>
        <dbReference type="SAM" id="SignalP"/>
    </source>
</evidence>
<dbReference type="SUPFAM" id="SSF49863">
    <property type="entry name" value="Hyaluronate lyase-like, C-terminal domain"/>
    <property type="match status" value="1"/>
</dbReference>
<dbReference type="GO" id="GO:0005576">
    <property type="term" value="C:extracellular region"/>
    <property type="evidence" value="ECO:0007669"/>
    <property type="project" value="InterPro"/>
</dbReference>
<dbReference type="InterPro" id="IPR015176">
    <property type="entry name" value="Lyase_N"/>
</dbReference>
<dbReference type="Gene3D" id="1.50.10.100">
    <property type="entry name" value="Chondroitin AC/alginate lyase"/>
    <property type="match status" value="1"/>
</dbReference>
<dbReference type="InterPro" id="IPR015177">
    <property type="entry name" value="Lyase_catalyt"/>
</dbReference>
<dbReference type="PROSITE" id="PS51272">
    <property type="entry name" value="SLH"/>
    <property type="match status" value="1"/>
</dbReference>
<dbReference type="PANTHER" id="PTHR37322">
    <property type="match status" value="1"/>
</dbReference>
<dbReference type="Pfam" id="PF00395">
    <property type="entry name" value="SLH"/>
    <property type="match status" value="1"/>
</dbReference>
<dbReference type="PANTHER" id="PTHR37322:SF3">
    <property type="entry name" value="CHONDROITIN SULFATE ABC EXOLYASE"/>
    <property type="match status" value="1"/>
</dbReference>
<dbReference type="InterPro" id="IPR011013">
    <property type="entry name" value="Gal_mutarotase_sf_dom"/>
</dbReference>
<feature type="domain" description="SLH" evidence="5">
    <location>
        <begin position="95"/>
        <end position="155"/>
    </location>
</feature>
<dbReference type="InterPro" id="IPR008929">
    <property type="entry name" value="Chondroitin_lyas"/>
</dbReference>
<keyword evidence="2" id="KW-0677">Repeat</keyword>
<keyword evidence="4" id="KW-0732">Signal</keyword>
<dbReference type="InterPro" id="IPR011071">
    <property type="entry name" value="Lyase_8-like_C"/>
</dbReference>
<dbReference type="GO" id="GO:0016837">
    <property type="term" value="F:carbon-oxygen lyase activity, acting on polysaccharides"/>
    <property type="evidence" value="ECO:0007669"/>
    <property type="project" value="TreeGrafter"/>
</dbReference>
<dbReference type="InterPro" id="IPR039174">
    <property type="entry name" value="Chondroitin_ABC_lyase"/>
</dbReference>
<dbReference type="GO" id="GO:0006027">
    <property type="term" value="P:glycosaminoglycan catabolic process"/>
    <property type="evidence" value="ECO:0007669"/>
    <property type="project" value="InterPro"/>
</dbReference>
<dbReference type="KEGG" id="vgu:HYG85_13675"/>
<sequence>MRILKKGVLLLLILSMCIMPINPIHATNSQNSPKYETEAKKLYDFGLVKGSSEVNQKLDLESPVTKEEAIILALRLSNNEQKVEDLTEDDIVGLLGRYTDGNLVSQWAKEYVAYAIKKEIIVGNEIDPKKNIDGESFAMMLLKLLGYENNEDIKALELLGEKNGWTTEQIAEFDKPLTRDDLAGMMYKSLNLRNASGTSIITNVLERKAEEIDTKLYTFESGIPDDIESDNESEISLSEKHFKGGYRSLQWNYSKESSLVFSTPIGFELFDENSGSNKLDTFAFWVYNEKPVHDKLIVEFGRGDKVDCYFTFGLDFTGWRTAWVSYERDMQGEPREDMDTMRIKAPSNVEAGTLYFDQIVLANPVDSRHQNRDFQVPFVNVEADNMANKHWVSLYKFYDLKSKDKLPEKVTTEDIEDFNLISQRLYDNLFINKNVDEKAMDAIRKQFNTYNIVRNEGTITGNSVDLPFVKQIYPQEIMDAVYIDLRHTNVRKQYTDIMYNIANMYHSTDNAEYKKELNQIFIDMTEHMLDQGWEAGSILGTVHHIGYNVRGFYNSVFLMREQLKEAGLLDRVQKSIYWFTGMGRIYDYEDKEPGNVDILNTTIQGMLISILIKEDTPDKVRDFDGFSDWMNRCMKTTPGLSGGFKEDGSGFHHRNGYPGYANPAFNGLTPVVYYMSGTKYRLEEQAHELLKKVIMVTRLYTNKYQWLVSLSGRGVDGTSKITDKPFGFLALAGTPDGEEEVDPEAAAAYLRLTNLKKPSKTAKMLLDMGYTPEDSPNGNWTMNYSNLGLHRRDDWLAGVRGHSKYLWGNETYTNSNLYGRYIAYGQVQIMSQGDPINNKDSGYNPNGYNWNRWPGTTTIQLPIDELKSDVRNLDEFSGFEEMLISDESYSGALNIEGENGMFSMKLHEHPKYDESHRARKSVFFFDDRIILLGSDIENDNEKYKTQTIMFQNYLANKDMPIWVNSKDSVKEFPYEQNIQTDKDFWVMDNNSNGYFIPEGYDIEITRSTQDSKNHKNGKDTKGDFATAVIDHGKAPKNQDYEYAILVKTDVESIEKFVEQMGNTDTALYKVLQKDKNAHIVKDRLTNTTGYAIFEANDNIDKGIVKGVDTPTMIMTKETGDDLVLSMVDPDLHLYEGIDESQYDEDGNRKEVSIYSREWCKNESKPSTVKLTIAGEWNLKTVNENCKIISRDSAKTQFEFICQDAKPIEIELSKK</sequence>
<dbReference type="Pfam" id="PF09093">
    <property type="entry name" value="Lyase_catalyt"/>
    <property type="match status" value="1"/>
</dbReference>